<feature type="domain" description="CxC2-like cysteine cluster KDZ transposase-associated" evidence="1">
    <location>
        <begin position="1"/>
        <end position="50"/>
    </location>
</feature>
<gene>
    <name evidence="2" type="ORF">K435DRAFT_821464</name>
</gene>
<name>A0A4S8LJX7_DENBC</name>
<protein>
    <recommendedName>
        <fullName evidence="1">CxC2-like cysteine cluster KDZ transposase-associated domain-containing protein</fullName>
    </recommendedName>
</protein>
<evidence type="ECO:0000313" key="3">
    <source>
        <dbReference type="Proteomes" id="UP000297245"/>
    </source>
</evidence>
<sequence length="330" mass="38161">MRAKLFPGSATKPISAFSFSVLKGYDLHSLQAKISAWDYCLALRRLTDNVFTHLVNDPYQVFMRIAWFWRFIKSRARLGQEHGIDRCFPRRPPGFLLVPCPACPDPGLNMDGEWWRSPLFLSDGNHQINQFSKNTNPFDQSLYEGCSYFPEARRYNEFLHSLGCISAEECAAACNHIKVINLQGRLQNQNCALTGGVNTQCDHVFVMATSNMQNAYPLFTMNASFHHAYSMLGFDDKKIDNHCQDVHHADCYDSMCHYYSKKGKRFAQSTYLEDQKEFTVEYYWVELNQVGGYTRQMNGGHREDTIIAHHHDWNWRKTVNMGETSNLFCI</sequence>
<organism evidence="2 3">
    <name type="scientific">Dendrothele bispora (strain CBS 962.96)</name>
    <dbReference type="NCBI Taxonomy" id="1314807"/>
    <lineage>
        <taxon>Eukaryota</taxon>
        <taxon>Fungi</taxon>
        <taxon>Dikarya</taxon>
        <taxon>Basidiomycota</taxon>
        <taxon>Agaricomycotina</taxon>
        <taxon>Agaricomycetes</taxon>
        <taxon>Agaricomycetidae</taxon>
        <taxon>Agaricales</taxon>
        <taxon>Agaricales incertae sedis</taxon>
        <taxon>Dendrothele</taxon>
    </lineage>
</organism>
<keyword evidence="3" id="KW-1185">Reference proteome</keyword>
<dbReference type="OrthoDB" id="3149508at2759"/>
<dbReference type="AlphaFoldDB" id="A0A4S8LJX7"/>
<dbReference type="Pfam" id="PF18803">
    <property type="entry name" value="CxC2"/>
    <property type="match status" value="1"/>
</dbReference>
<proteinExistence type="predicted"/>
<reference evidence="2 3" key="1">
    <citation type="journal article" date="2019" name="Nat. Ecol. Evol.">
        <title>Megaphylogeny resolves global patterns of mushroom evolution.</title>
        <authorList>
            <person name="Varga T."/>
            <person name="Krizsan K."/>
            <person name="Foldi C."/>
            <person name="Dima B."/>
            <person name="Sanchez-Garcia M."/>
            <person name="Sanchez-Ramirez S."/>
            <person name="Szollosi G.J."/>
            <person name="Szarkandi J.G."/>
            <person name="Papp V."/>
            <person name="Albert L."/>
            <person name="Andreopoulos W."/>
            <person name="Angelini C."/>
            <person name="Antonin V."/>
            <person name="Barry K.W."/>
            <person name="Bougher N.L."/>
            <person name="Buchanan P."/>
            <person name="Buyck B."/>
            <person name="Bense V."/>
            <person name="Catcheside P."/>
            <person name="Chovatia M."/>
            <person name="Cooper J."/>
            <person name="Damon W."/>
            <person name="Desjardin D."/>
            <person name="Finy P."/>
            <person name="Geml J."/>
            <person name="Haridas S."/>
            <person name="Hughes K."/>
            <person name="Justo A."/>
            <person name="Karasinski D."/>
            <person name="Kautmanova I."/>
            <person name="Kiss B."/>
            <person name="Kocsube S."/>
            <person name="Kotiranta H."/>
            <person name="LaButti K.M."/>
            <person name="Lechner B.E."/>
            <person name="Liimatainen K."/>
            <person name="Lipzen A."/>
            <person name="Lukacs Z."/>
            <person name="Mihaltcheva S."/>
            <person name="Morgado L.N."/>
            <person name="Niskanen T."/>
            <person name="Noordeloos M.E."/>
            <person name="Ohm R.A."/>
            <person name="Ortiz-Santana B."/>
            <person name="Ovrebo C."/>
            <person name="Racz N."/>
            <person name="Riley R."/>
            <person name="Savchenko A."/>
            <person name="Shiryaev A."/>
            <person name="Soop K."/>
            <person name="Spirin V."/>
            <person name="Szebenyi C."/>
            <person name="Tomsovsky M."/>
            <person name="Tulloss R.E."/>
            <person name="Uehling J."/>
            <person name="Grigoriev I.V."/>
            <person name="Vagvolgyi C."/>
            <person name="Papp T."/>
            <person name="Martin F.M."/>
            <person name="Miettinen O."/>
            <person name="Hibbett D.S."/>
            <person name="Nagy L.G."/>
        </authorList>
    </citation>
    <scope>NUCLEOTIDE SEQUENCE [LARGE SCALE GENOMIC DNA]</scope>
    <source>
        <strain evidence="2 3">CBS 962.96</strain>
    </source>
</reference>
<dbReference type="Proteomes" id="UP000297245">
    <property type="component" value="Unassembled WGS sequence"/>
</dbReference>
<accession>A0A4S8LJX7</accession>
<dbReference type="EMBL" id="ML179376">
    <property type="protein sequence ID" value="THU89240.1"/>
    <property type="molecule type" value="Genomic_DNA"/>
</dbReference>
<evidence type="ECO:0000313" key="2">
    <source>
        <dbReference type="EMBL" id="THU89240.1"/>
    </source>
</evidence>
<dbReference type="InterPro" id="IPR041457">
    <property type="entry name" value="CxC2_KDZ-assoc"/>
</dbReference>
<evidence type="ECO:0000259" key="1">
    <source>
        <dbReference type="Pfam" id="PF18803"/>
    </source>
</evidence>